<feature type="region of interest" description="Disordered" evidence="8">
    <location>
        <begin position="282"/>
        <end position="308"/>
    </location>
</feature>
<keyword evidence="6" id="KW-0482">Metalloprotease</keyword>
<name>A0A857CAF7_9HYPH</name>
<feature type="compositionally biased region" description="Low complexity" evidence="8">
    <location>
        <begin position="40"/>
        <end position="55"/>
    </location>
</feature>
<evidence type="ECO:0000256" key="4">
    <source>
        <dbReference type="ARBA" id="ARBA00022801"/>
    </source>
</evidence>
<dbReference type="PANTHER" id="PTHR21666">
    <property type="entry name" value="PEPTIDASE-RELATED"/>
    <property type="match status" value="1"/>
</dbReference>
<dbReference type="PANTHER" id="PTHR21666:SF288">
    <property type="entry name" value="CELL DIVISION PROTEIN YTFB"/>
    <property type="match status" value="1"/>
</dbReference>
<keyword evidence="3" id="KW-0479">Metal-binding</keyword>
<evidence type="ECO:0000256" key="2">
    <source>
        <dbReference type="ARBA" id="ARBA00022670"/>
    </source>
</evidence>
<gene>
    <name evidence="10" type="ORF">GH266_15980</name>
</gene>
<organism evidence="10 11">
    <name type="scientific">Stappia indica</name>
    <dbReference type="NCBI Taxonomy" id="538381"/>
    <lineage>
        <taxon>Bacteria</taxon>
        <taxon>Pseudomonadati</taxon>
        <taxon>Pseudomonadota</taxon>
        <taxon>Alphaproteobacteria</taxon>
        <taxon>Hyphomicrobiales</taxon>
        <taxon>Stappiaceae</taxon>
        <taxon>Stappia</taxon>
    </lineage>
</organism>
<dbReference type="EMBL" id="CP046908">
    <property type="protein sequence ID" value="QGZ35855.1"/>
    <property type="molecule type" value="Genomic_DNA"/>
</dbReference>
<evidence type="ECO:0000313" key="11">
    <source>
        <dbReference type="Proteomes" id="UP000435648"/>
    </source>
</evidence>
<feature type="coiled-coil region" evidence="7">
    <location>
        <begin position="83"/>
        <end position="131"/>
    </location>
</feature>
<feature type="compositionally biased region" description="Basic and acidic residues" evidence="8">
    <location>
        <begin position="285"/>
        <end position="294"/>
    </location>
</feature>
<dbReference type="SUPFAM" id="SSF51261">
    <property type="entry name" value="Duplicated hybrid motif"/>
    <property type="match status" value="1"/>
</dbReference>
<dbReference type="InterPro" id="IPR050570">
    <property type="entry name" value="Cell_wall_metabolism_enzyme"/>
</dbReference>
<feature type="domain" description="M23ase beta-sheet core" evidence="9">
    <location>
        <begin position="344"/>
        <end position="446"/>
    </location>
</feature>
<evidence type="ECO:0000313" key="10">
    <source>
        <dbReference type="EMBL" id="QGZ35855.1"/>
    </source>
</evidence>
<dbReference type="RefSeq" id="WP_158194713.1">
    <property type="nucleotide sequence ID" value="NZ_CP046908.1"/>
</dbReference>
<dbReference type="GO" id="GO:0006508">
    <property type="term" value="P:proteolysis"/>
    <property type="evidence" value="ECO:0007669"/>
    <property type="project" value="UniProtKB-KW"/>
</dbReference>
<feature type="region of interest" description="Disordered" evidence="8">
    <location>
        <begin position="25"/>
        <end position="66"/>
    </location>
</feature>
<dbReference type="OrthoDB" id="9809144at2"/>
<evidence type="ECO:0000256" key="1">
    <source>
        <dbReference type="ARBA" id="ARBA00001947"/>
    </source>
</evidence>
<dbReference type="KEGG" id="siw:GH266_15980"/>
<protein>
    <submittedName>
        <fullName evidence="10">Peptidoglycan DD-metalloendopeptidase family protein</fullName>
    </submittedName>
</protein>
<dbReference type="Gene3D" id="2.70.70.10">
    <property type="entry name" value="Glucose Permease (Domain IIA)"/>
    <property type="match status" value="1"/>
</dbReference>
<dbReference type="AlphaFoldDB" id="A0A857CAF7"/>
<reference evidence="10 11" key="1">
    <citation type="submission" date="2019-12" db="EMBL/GenBank/DDBJ databases">
        <title>The genome of Stappia indica PHM037.</title>
        <authorList>
            <person name="Kacar D."/>
            <person name="Galan B."/>
            <person name="Canedo L."/>
            <person name="Rodriguez P."/>
            <person name="de la Calle F."/>
            <person name="Garcia J.L."/>
        </authorList>
    </citation>
    <scope>NUCLEOTIDE SEQUENCE [LARGE SCALE GENOMIC DNA]</scope>
    <source>
        <strain evidence="10 11">PHM037</strain>
    </source>
</reference>
<keyword evidence="4" id="KW-0378">Hydrolase</keyword>
<dbReference type="GO" id="GO:0004222">
    <property type="term" value="F:metalloendopeptidase activity"/>
    <property type="evidence" value="ECO:0007669"/>
    <property type="project" value="TreeGrafter"/>
</dbReference>
<dbReference type="Pfam" id="PF01551">
    <property type="entry name" value="Peptidase_M23"/>
    <property type="match status" value="1"/>
</dbReference>
<dbReference type="GO" id="GO:0046872">
    <property type="term" value="F:metal ion binding"/>
    <property type="evidence" value="ECO:0007669"/>
    <property type="project" value="UniProtKB-KW"/>
</dbReference>
<sequence length="460" mass="49504">MRTGHLLLILPLAVALATGVLPQGPGQGLASEEQIETAQEPSAAAGPSTGPASEPESLADRKARREEELSTLTRDLSLSADRQAALAREIRAIERDREALNADLLRTAQRVTRLEEQLASTESRLRRLGENEDAVRASLVKRQDVLAEVLSALQRIGRHPPPPLAVRPRDALGAVRSALLLNAVMPELHVEAQALASDLASLRQLKVSSAAERDRLVADGQRLAEERTRVELLVASKKRDRERSEAELAQERDRSRQLAEDAGTLKELIATLERDIASARNAAEAARKADEARRNAPPPSDPFSDPGRLAPAIAFAQAKGRIGAPVAGTVLRDFGAQDGFGGTTQGRSIATRTNAQVVAPVDGWVVYAGPFRSYGQVLILNAGDGYHILLAGMDRTNVEQGQFVLAGEPVATMGETRVASAATLDLAAPQPVLYVEFRKDGVSIDPTPWWVRPEEEKARG</sequence>
<evidence type="ECO:0000256" key="5">
    <source>
        <dbReference type="ARBA" id="ARBA00022833"/>
    </source>
</evidence>
<dbReference type="CDD" id="cd12797">
    <property type="entry name" value="M23_peptidase"/>
    <property type="match status" value="1"/>
</dbReference>
<dbReference type="InterPro" id="IPR011055">
    <property type="entry name" value="Dup_hybrid_motif"/>
</dbReference>
<evidence type="ECO:0000256" key="7">
    <source>
        <dbReference type="SAM" id="Coils"/>
    </source>
</evidence>
<keyword evidence="2" id="KW-0645">Protease</keyword>
<evidence type="ECO:0000256" key="3">
    <source>
        <dbReference type="ARBA" id="ARBA00022723"/>
    </source>
</evidence>
<evidence type="ECO:0000256" key="6">
    <source>
        <dbReference type="ARBA" id="ARBA00023049"/>
    </source>
</evidence>
<accession>A0A857CAF7</accession>
<evidence type="ECO:0000259" key="9">
    <source>
        <dbReference type="Pfam" id="PF01551"/>
    </source>
</evidence>
<proteinExistence type="predicted"/>
<evidence type="ECO:0000256" key="8">
    <source>
        <dbReference type="SAM" id="MobiDB-lite"/>
    </source>
</evidence>
<dbReference type="InterPro" id="IPR016047">
    <property type="entry name" value="M23ase_b-sheet_dom"/>
</dbReference>
<keyword evidence="5" id="KW-0862">Zinc</keyword>
<comment type="cofactor">
    <cofactor evidence="1">
        <name>Zn(2+)</name>
        <dbReference type="ChEBI" id="CHEBI:29105"/>
    </cofactor>
</comment>
<keyword evidence="7" id="KW-0175">Coiled coil</keyword>
<dbReference type="Proteomes" id="UP000435648">
    <property type="component" value="Chromosome"/>
</dbReference>